<evidence type="ECO:0000313" key="9">
    <source>
        <dbReference type="Proteomes" id="UP000002729"/>
    </source>
</evidence>
<reference evidence="8 9" key="1">
    <citation type="journal article" date="2011" name="Proc. Natl. Acad. Sci. U.S.A.">
        <title>Niche of harmful alga Aureococcus anophagefferens revealed through ecogenomics.</title>
        <authorList>
            <person name="Gobler C.J."/>
            <person name="Berry D.L."/>
            <person name="Dyhrman S.T."/>
            <person name="Wilhelm S.W."/>
            <person name="Salamov A."/>
            <person name="Lobanov A.V."/>
            <person name="Zhang Y."/>
            <person name="Collier J.L."/>
            <person name="Wurch L.L."/>
            <person name="Kustka A.B."/>
            <person name="Dill B.D."/>
            <person name="Shah M."/>
            <person name="VerBerkmoes N.C."/>
            <person name="Kuo A."/>
            <person name="Terry A."/>
            <person name="Pangilinan J."/>
            <person name="Lindquist E.A."/>
            <person name="Lucas S."/>
            <person name="Paulsen I.T."/>
            <person name="Hattenrath-Lehmann T.K."/>
            <person name="Talmage S.C."/>
            <person name="Walker E.A."/>
            <person name="Koch F."/>
            <person name="Burson A.M."/>
            <person name="Marcoval M.A."/>
            <person name="Tang Y.Z."/>
            <person name="Lecleir G.R."/>
            <person name="Coyne K.J."/>
            <person name="Berg G.M."/>
            <person name="Bertrand E.M."/>
            <person name="Saito M.A."/>
            <person name="Gladyshev V.N."/>
            <person name="Grigoriev I.V."/>
        </authorList>
    </citation>
    <scope>NUCLEOTIDE SEQUENCE [LARGE SCALE GENOMIC DNA]</scope>
    <source>
        <strain evidence="9">CCMP 1984</strain>
    </source>
</reference>
<gene>
    <name evidence="8" type="ORF">AURANDRAFT_63967</name>
</gene>
<sequence>MAFSNMEAALDAPLLRVDDASISASSVSTQKRDASAGAGVFALLIALTVGDIVLGAILFDRFGEIYAQYLNLATAACYCVASTAAVLWRRAPRRAPARLLVVIGVLNGGGNFFQAVGQPHTPGITQSLLSATLSVPLVLSLSLLFLGKRPSRTAAAAAALVVAGAACSAFRSRLFASRALIDAGGEDDGGAGGIVVEWYAVALFAFAQLIFSAERVFEESVFARALEGLDATTMFCWTMWVQFVLYLPLLPSQQLPALGGLTPPQILPVERDGLWCTLGRTAATPAGLDLPGCDLVNTALFFAYVAVDGCCYCYGLYVIKRYGASAMVVAGSVALPLQQVVFCAPFLVGRRYAESLYGADVAALVLVLAGFVGFHRLSPEGALRG</sequence>
<evidence type="ECO:0000256" key="3">
    <source>
        <dbReference type="ARBA" id="ARBA00022448"/>
    </source>
</evidence>
<dbReference type="Pfam" id="PF08627">
    <property type="entry name" value="CRT-like"/>
    <property type="match status" value="1"/>
</dbReference>
<dbReference type="InterPro" id="IPR013936">
    <property type="entry name" value="CRT-like"/>
</dbReference>
<proteinExistence type="inferred from homology"/>
<dbReference type="GO" id="GO:0016020">
    <property type="term" value="C:membrane"/>
    <property type="evidence" value="ECO:0007669"/>
    <property type="project" value="UniProtKB-SubCell"/>
</dbReference>
<name>F0Y8E6_AURAN</name>
<keyword evidence="3" id="KW-0813">Transport</keyword>
<feature type="transmembrane region" description="Helical" evidence="7">
    <location>
        <begin position="99"/>
        <end position="116"/>
    </location>
</feature>
<evidence type="ECO:0000256" key="1">
    <source>
        <dbReference type="ARBA" id="ARBA00004141"/>
    </source>
</evidence>
<dbReference type="EMBL" id="GL833127">
    <property type="protein sequence ID" value="EGB08726.1"/>
    <property type="molecule type" value="Genomic_DNA"/>
</dbReference>
<keyword evidence="4 7" id="KW-0812">Transmembrane</keyword>
<dbReference type="Proteomes" id="UP000002729">
    <property type="component" value="Unassembled WGS sequence"/>
</dbReference>
<keyword evidence="9" id="KW-1185">Reference proteome</keyword>
<protein>
    <recommendedName>
        <fullName evidence="10">EamA domain-containing protein</fullName>
    </recommendedName>
</protein>
<feature type="transmembrane region" description="Helical" evidence="7">
    <location>
        <begin position="128"/>
        <end position="146"/>
    </location>
</feature>
<dbReference type="PANTHER" id="PTHR31326">
    <property type="entry name" value="PROTEIN CLT2, CHLOROPLASTIC"/>
    <property type="match status" value="1"/>
</dbReference>
<evidence type="ECO:0008006" key="10">
    <source>
        <dbReference type="Google" id="ProtNLM"/>
    </source>
</evidence>
<dbReference type="KEGG" id="aaf:AURANDRAFT_63967"/>
<comment type="subcellular location">
    <subcellularLocation>
        <location evidence="1">Membrane</location>
        <topology evidence="1">Multi-pass membrane protein</topology>
    </subcellularLocation>
</comment>
<evidence type="ECO:0000256" key="6">
    <source>
        <dbReference type="ARBA" id="ARBA00023136"/>
    </source>
</evidence>
<feature type="transmembrane region" description="Helical" evidence="7">
    <location>
        <begin position="326"/>
        <end position="349"/>
    </location>
</feature>
<feature type="transmembrane region" description="Helical" evidence="7">
    <location>
        <begin position="65"/>
        <end position="87"/>
    </location>
</feature>
<dbReference type="RefSeq" id="XP_009036712.1">
    <property type="nucleotide sequence ID" value="XM_009038464.1"/>
</dbReference>
<dbReference type="AlphaFoldDB" id="F0Y8E6"/>
<evidence type="ECO:0000256" key="7">
    <source>
        <dbReference type="SAM" id="Phobius"/>
    </source>
</evidence>
<dbReference type="GeneID" id="20224598"/>
<evidence type="ECO:0000256" key="5">
    <source>
        <dbReference type="ARBA" id="ARBA00022989"/>
    </source>
</evidence>
<keyword evidence="6 7" id="KW-0472">Membrane</keyword>
<feature type="transmembrane region" description="Helical" evidence="7">
    <location>
        <begin position="299"/>
        <end position="319"/>
    </location>
</feature>
<comment type="similarity">
    <text evidence="2">Belongs to the CRT-like transporter family.</text>
</comment>
<feature type="transmembrane region" description="Helical" evidence="7">
    <location>
        <begin position="153"/>
        <end position="171"/>
    </location>
</feature>
<evidence type="ECO:0000256" key="4">
    <source>
        <dbReference type="ARBA" id="ARBA00022692"/>
    </source>
</evidence>
<feature type="transmembrane region" description="Helical" evidence="7">
    <location>
        <begin position="355"/>
        <end position="374"/>
    </location>
</feature>
<keyword evidence="5 7" id="KW-1133">Transmembrane helix</keyword>
<feature type="transmembrane region" description="Helical" evidence="7">
    <location>
        <begin position="191"/>
        <end position="211"/>
    </location>
</feature>
<evidence type="ECO:0000256" key="2">
    <source>
        <dbReference type="ARBA" id="ARBA00006690"/>
    </source>
</evidence>
<evidence type="ECO:0000313" key="8">
    <source>
        <dbReference type="EMBL" id="EGB08726.1"/>
    </source>
</evidence>
<dbReference type="PANTHER" id="PTHR31326:SF1">
    <property type="entry name" value="PROTEIN CLT2, CHLOROPLASTIC"/>
    <property type="match status" value="1"/>
</dbReference>
<dbReference type="SUPFAM" id="SSF103481">
    <property type="entry name" value="Multidrug resistance efflux transporter EmrE"/>
    <property type="match status" value="1"/>
</dbReference>
<feature type="transmembrane region" description="Helical" evidence="7">
    <location>
        <begin position="231"/>
        <end position="249"/>
    </location>
</feature>
<dbReference type="InterPro" id="IPR037185">
    <property type="entry name" value="EmrE-like"/>
</dbReference>
<organism evidence="9">
    <name type="scientific">Aureococcus anophagefferens</name>
    <name type="common">Harmful bloom alga</name>
    <dbReference type="NCBI Taxonomy" id="44056"/>
    <lineage>
        <taxon>Eukaryota</taxon>
        <taxon>Sar</taxon>
        <taxon>Stramenopiles</taxon>
        <taxon>Ochrophyta</taxon>
        <taxon>Pelagophyceae</taxon>
        <taxon>Pelagomonadales</taxon>
        <taxon>Pelagomonadaceae</taxon>
        <taxon>Aureococcus</taxon>
    </lineage>
</organism>
<accession>F0Y8E6</accession>
<dbReference type="InParanoid" id="F0Y8E6"/>
<feature type="transmembrane region" description="Helical" evidence="7">
    <location>
        <begin position="38"/>
        <end position="59"/>
    </location>
</feature>